<dbReference type="GO" id="GO:0043525">
    <property type="term" value="P:positive regulation of neuron apoptotic process"/>
    <property type="evidence" value="ECO:0007669"/>
    <property type="project" value="TreeGrafter"/>
</dbReference>
<dbReference type="Proteomes" id="UP000515135">
    <property type="component" value="Unplaced"/>
</dbReference>
<dbReference type="GO" id="GO:0004197">
    <property type="term" value="F:cysteine-type endopeptidase activity"/>
    <property type="evidence" value="ECO:0007669"/>
    <property type="project" value="InterPro"/>
</dbReference>
<dbReference type="OrthoDB" id="2337140at2759"/>
<proteinExistence type="predicted"/>
<keyword evidence="1" id="KW-1185">Reference proteome</keyword>
<dbReference type="InterPro" id="IPR002398">
    <property type="entry name" value="Pept_C14"/>
</dbReference>
<gene>
    <name evidence="2" type="primary">LOC109464089</name>
</gene>
<dbReference type="GO" id="GO:0006915">
    <property type="term" value="P:apoptotic process"/>
    <property type="evidence" value="ECO:0007669"/>
    <property type="project" value="TreeGrafter"/>
</dbReference>
<dbReference type="KEGG" id="bbel:109464089"/>
<dbReference type="GO" id="GO:0005737">
    <property type="term" value="C:cytoplasm"/>
    <property type="evidence" value="ECO:0007669"/>
    <property type="project" value="TreeGrafter"/>
</dbReference>
<dbReference type="PANTHER" id="PTHR10454">
    <property type="entry name" value="CASPASE"/>
    <property type="match status" value="1"/>
</dbReference>
<dbReference type="Gene3D" id="3.40.50.2000">
    <property type="entry name" value="Glycogen Phosphorylase B"/>
    <property type="match status" value="1"/>
</dbReference>
<organism evidence="1 2">
    <name type="scientific">Branchiostoma belcheri</name>
    <name type="common">Amphioxus</name>
    <dbReference type="NCBI Taxonomy" id="7741"/>
    <lineage>
        <taxon>Eukaryota</taxon>
        <taxon>Metazoa</taxon>
        <taxon>Chordata</taxon>
        <taxon>Cephalochordata</taxon>
        <taxon>Leptocardii</taxon>
        <taxon>Amphioxiformes</taxon>
        <taxon>Branchiostomatidae</taxon>
        <taxon>Branchiostoma</taxon>
    </lineage>
</organism>
<dbReference type="GO" id="GO:0006508">
    <property type="term" value="P:proteolysis"/>
    <property type="evidence" value="ECO:0007669"/>
    <property type="project" value="InterPro"/>
</dbReference>
<dbReference type="AlphaFoldDB" id="A0A6P4YCU7"/>
<accession>A0A6P4YCU7</accession>
<dbReference type="Pfam" id="PF20706">
    <property type="entry name" value="GT4-conflict"/>
    <property type="match status" value="1"/>
</dbReference>
<evidence type="ECO:0000313" key="2">
    <source>
        <dbReference type="RefSeq" id="XP_019616577.1"/>
    </source>
</evidence>
<dbReference type="SUPFAM" id="SSF53756">
    <property type="entry name" value="UDP-Glycosyltransferase/glycogen phosphorylase"/>
    <property type="match status" value="1"/>
</dbReference>
<name>A0A6P4YCU7_BRABE</name>
<evidence type="ECO:0000313" key="1">
    <source>
        <dbReference type="Proteomes" id="UP000515135"/>
    </source>
</evidence>
<reference evidence="2" key="1">
    <citation type="submission" date="2025-08" db="UniProtKB">
        <authorList>
            <consortium name="RefSeq"/>
        </authorList>
    </citation>
    <scope>IDENTIFICATION</scope>
    <source>
        <tissue evidence="2">Gonad</tissue>
    </source>
</reference>
<protein>
    <submittedName>
        <fullName evidence="2">Uncharacterized protein LOC109464089</fullName>
    </submittedName>
</protein>
<dbReference type="PANTHER" id="PTHR10454:SF248">
    <property type="entry name" value="CASPASE-8-LIKE"/>
    <property type="match status" value="1"/>
</dbReference>
<dbReference type="RefSeq" id="XP_019616577.1">
    <property type="nucleotide sequence ID" value="XM_019761018.1"/>
</dbReference>
<dbReference type="GeneID" id="109464089"/>
<sequence length="575" mass="64769">MSAEDFSAVLLLNGQYGKNTTNRQVAQIVTGAGRKVYSTVLEDTEEDRKCAEADAVELILPTHSQGDTRKPSLDWLTFDHPARYPSLPKDVGYIVGQAEVTSKAAAAIQEQRFPQANLGLVIETIPEDTEKYKEEEKAMCIGEMEDSIRQDAEKADTVFSVGHNIFDHFTNSFCAIPENKKPTHLLFLPKPSDLFQNNTVKYRETNERVVLSIGGVNKVERVKGYDLAAKSLVMVAETSLEKILWRICDISEEEFQATMSILQASINSGKLIPTLYPRCTQEDICRHMQQAHLVLMPSRAEPFGLVGLEAMAAGVPVLISDQSGLATLVKKVIPEFHHSVLEIEGDDSVDVGRWASQIKTVLRMSEAEFRRATDLKVKLLKSRYWEESHQQLLQAFGGAAGNTERTRPDYDQSSQHSRPARLAIRQTDLPVHLNLAAVQPPTARGQAGDIDVMLSKRLLKLEKKLFTTKVLRDRRRYKKTVKLFLSHKAFLLKEAVKGSILLLLTFLRQTDVDRFYHNHYRVGEGTLSQQLSHILISDDLQDKVKGAQLIVRLHVKHEDYVQVRDRLGQGENHNL</sequence>